<organism evidence="2 3">
    <name type="scientific">Panicum hallii var. hallii</name>
    <dbReference type="NCBI Taxonomy" id="1504633"/>
    <lineage>
        <taxon>Eukaryota</taxon>
        <taxon>Viridiplantae</taxon>
        <taxon>Streptophyta</taxon>
        <taxon>Embryophyta</taxon>
        <taxon>Tracheophyta</taxon>
        <taxon>Spermatophyta</taxon>
        <taxon>Magnoliopsida</taxon>
        <taxon>Liliopsida</taxon>
        <taxon>Poales</taxon>
        <taxon>Poaceae</taxon>
        <taxon>PACMAD clade</taxon>
        <taxon>Panicoideae</taxon>
        <taxon>Panicodae</taxon>
        <taxon>Paniceae</taxon>
        <taxon>Panicinae</taxon>
        <taxon>Panicum</taxon>
        <taxon>Panicum sect. Panicum</taxon>
    </lineage>
</organism>
<dbReference type="EMBL" id="CM009749">
    <property type="protein sequence ID" value="PUZ74161.1"/>
    <property type="molecule type" value="Genomic_DNA"/>
</dbReference>
<keyword evidence="3" id="KW-1185">Reference proteome</keyword>
<evidence type="ECO:0000313" key="3">
    <source>
        <dbReference type="Proteomes" id="UP000244336"/>
    </source>
</evidence>
<accession>A0A2T7F246</accession>
<sequence length="134" mass="14761">MEPTASVPAPRSISRQRAQPLPLAYATDGVQQREMLAADPAGHLQRHRRLARCEEVGSAGRGAWRRGGAGQGETDAAGRYDGRWGRAEVRGRSASPLPTSRRGRRRRSRAGKAAIGRQDRRRGYFANKLDRVCT</sequence>
<dbReference type="AlphaFoldDB" id="A0A2T7F246"/>
<feature type="region of interest" description="Disordered" evidence="1">
    <location>
        <begin position="56"/>
        <end position="122"/>
    </location>
</feature>
<feature type="compositionally biased region" description="Basic residues" evidence="1">
    <location>
        <begin position="101"/>
        <end position="110"/>
    </location>
</feature>
<evidence type="ECO:0000256" key="1">
    <source>
        <dbReference type="SAM" id="MobiDB-lite"/>
    </source>
</evidence>
<feature type="compositionally biased region" description="Basic and acidic residues" evidence="1">
    <location>
        <begin position="76"/>
        <end position="91"/>
    </location>
</feature>
<protein>
    <submittedName>
        <fullName evidence="2">Uncharacterized protein</fullName>
    </submittedName>
</protein>
<name>A0A2T7F246_9POAL</name>
<reference evidence="2 3" key="1">
    <citation type="submission" date="2018-04" db="EMBL/GenBank/DDBJ databases">
        <title>WGS assembly of Panicum hallii var. hallii HAL2.</title>
        <authorList>
            <person name="Lovell J."/>
            <person name="Jenkins J."/>
            <person name="Lowry D."/>
            <person name="Mamidi S."/>
            <person name="Sreedasyam A."/>
            <person name="Weng X."/>
            <person name="Barry K."/>
            <person name="Bonette J."/>
            <person name="Campitelli B."/>
            <person name="Daum C."/>
            <person name="Gordon S."/>
            <person name="Gould B."/>
            <person name="Lipzen A."/>
            <person name="MacQueen A."/>
            <person name="Palacio-Mejia J."/>
            <person name="Plott C."/>
            <person name="Shakirov E."/>
            <person name="Shu S."/>
            <person name="Yoshinaga Y."/>
            <person name="Zane M."/>
            <person name="Rokhsar D."/>
            <person name="Grimwood J."/>
            <person name="Schmutz J."/>
            <person name="Juenger T."/>
        </authorList>
    </citation>
    <scope>NUCLEOTIDE SEQUENCE [LARGE SCALE GENOMIC DNA]</scope>
    <source>
        <strain evidence="3">cv. HAL2</strain>
    </source>
</reference>
<dbReference type="Proteomes" id="UP000244336">
    <property type="component" value="Chromosome 1"/>
</dbReference>
<evidence type="ECO:0000313" key="2">
    <source>
        <dbReference type="EMBL" id="PUZ74161.1"/>
    </source>
</evidence>
<feature type="region of interest" description="Disordered" evidence="1">
    <location>
        <begin position="1"/>
        <end position="21"/>
    </location>
</feature>
<gene>
    <name evidence="2" type="ORF">GQ55_1G043500</name>
</gene>
<dbReference type="Gramene" id="PUZ74161">
    <property type="protein sequence ID" value="PUZ74161"/>
    <property type="gene ID" value="GQ55_1G043500"/>
</dbReference>
<proteinExistence type="predicted"/>